<keyword evidence="3" id="KW-1185">Reference proteome</keyword>
<feature type="compositionally biased region" description="Basic residues" evidence="1">
    <location>
        <begin position="543"/>
        <end position="555"/>
    </location>
</feature>
<evidence type="ECO:0000313" key="2">
    <source>
        <dbReference type="EMBL" id="KIS71208.1"/>
    </source>
</evidence>
<organism evidence="2 3">
    <name type="scientific">Mycosarcoma maydis</name>
    <name type="common">Corn smut fungus</name>
    <name type="synonym">Ustilago maydis</name>
    <dbReference type="NCBI Taxonomy" id="5270"/>
    <lineage>
        <taxon>Eukaryota</taxon>
        <taxon>Fungi</taxon>
        <taxon>Dikarya</taxon>
        <taxon>Basidiomycota</taxon>
        <taxon>Ustilaginomycotina</taxon>
        <taxon>Ustilaginomycetes</taxon>
        <taxon>Ustilaginales</taxon>
        <taxon>Ustilaginaceae</taxon>
        <taxon>Mycosarcoma</taxon>
    </lineage>
</organism>
<feature type="region of interest" description="Disordered" evidence="1">
    <location>
        <begin position="231"/>
        <end position="270"/>
    </location>
</feature>
<dbReference type="GeneID" id="23568148"/>
<dbReference type="AlphaFoldDB" id="A0A0D1CXW5"/>
<feature type="compositionally biased region" description="Low complexity" evidence="1">
    <location>
        <begin position="396"/>
        <end position="408"/>
    </location>
</feature>
<sequence length="600" mass="63582">MTSTSSRAPLAELPLHQFVSQSLACSPKTSPDKLLKTPSRSRSRSHSPSLTASRRNSISVSPHKQAILQNHRLVREGSVASPSSSTQPSIASSDNDNMSETELSLLPRRLFGDRPSKQIGTDDPLEASPVLPGSASRPSHFSPHNVKKMPHHSVNRPSTPKGPSTTPCNMRQHRPPHTSGPKPHQYVEPSPTTQRVSEPRIPISHRYMHAEPPLTPPRNRKEAQSPITALLQRPAASTDASEAETGSTTPLEQPAPSAPNSALQSLPKKKHRVSHIEIAIAHEEAEAGPLVSPSPRKIVDYFAPSEENAAAFQLAETRLRSGSISDRQPRSATLPNLTDMTSKQPVDSLTLAKSGLFLGVLARPLPGWSVYEDPVVSSDTAPSQDHVHVLSDAGDATSSTFSSPAASPCQTGAPGSQSCQTGASSTPNKENRVPDATFLASKAVPIALPDRAYSVDAVATKTRSSSRLASAASSPVPVPSRKRGTGGRLSLLADADDDEAHCDPSFQLDEDETLSVSGSATTASASTGKKLRSKVGATSPVHATRKVSSHQRKTSAGRGLELGRASRKASSTVPMESPQRALDAAAMDAVASRTRSRTRV</sequence>
<feature type="compositionally biased region" description="Low complexity" evidence="1">
    <location>
        <begin position="581"/>
        <end position="591"/>
    </location>
</feature>
<feature type="compositionally biased region" description="Low complexity" evidence="1">
    <location>
        <begin position="78"/>
        <end position="93"/>
    </location>
</feature>
<feature type="compositionally biased region" description="Polar residues" evidence="1">
    <location>
        <begin position="155"/>
        <end position="169"/>
    </location>
</feature>
<feature type="region of interest" description="Disordered" evidence="1">
    <location>
        <begin position="321"/>
        <end position="342"/>
    </location>
</feature>
<evidence type="ECO:0000313" key="3">
    <source>
        <dbReference type="Proteomes" id="UP000000561"/>
    </source>
</evidence>
<accession>A0A0D1CXW5</accession>
<feature type="region of interest" description="Disordered" evidence="1">
    <location>
        <begin position="393"/>
        <end position="433"/>
    </location>
</feature>
<gene>
    <name evidence="2" type="ORF">UMAG_15060</name>
</gene>
<feature type="compositionally biased region" description="Basic residues" evidence="1">
    <location>
        <begin position="145"/>
        <end position="154"/>
    </location>
</feature>
<dbReference type="EMBL" id="CM003141">
    <property type="protein sequence ID" value="KIS71208.1"/>
    <property type="molecule type" value="Genomic_DNA"/>
</dbReference>
<dbReference type="InParanoid" id="A0A0D1CXW5"/>
<dbReference type="Proteomes" id="UP000000561">
    <property type="component" value="Chromosome 2"/>
</dbReference>
<feature type="compositionally biased region" description="Polar residues" evidence="1">
    <location>
        <begin position="238"/>
        <end position="251"/>
    </location>
</feature>
<protein>
    <submittedName>
        <fullName evidence="2">Uncharacterized protein</fullName>
    </submittedName>
</protein>
<dbReference type="RefSeq" id="XP_011387516.1">
    <property type="nucleotide sequence ID" value="XM_011389214.1"/>
</dbReference>
<dbReference type="OrthoDB" id="2553692at2759"/>
<evidence type="ECO:0000256" key="1">
    <source>
        <dbReference type="SAM" id="MobiDB-lite"/>
    </source>
</evidence>
<feature type="region of interest" description="Disordered" evidence="1">
    <location>
        <begin position="463"/>
        <end position="600"/>
    </location>
</feature>
<dbReference type="KEGG" id="uma:UMAG_15060"/>
<dbReference type="VEuPathDB" id="FungiDB:UMAG_15060"/>
<proteinExistence type="predicted"/>
<dbReference type="STRING" id="237631.A0A0D1CXW5"/>
<reference evidence="2 3" key="1">
    <citation type="journal article" date="2006" name="Nature">
        <title>Insights from the genome of the biotrophic fungal plant pathogen Ustilago maydis.</title>
        <authorList>
            <person name="Kamper J."/>
            <person name="Kahmann R."/>
            <person name="Bolker M."/>
            <person name="Ma L.J."/>
            <person name="Brefort T."/>
            <person name="Saville B.J."/>
            <person name="Banuett F."/>
            <person name="Kronstad J.W."/>
            <person name="Gold S.E."/>
            <person name="Muller O."/>
            <person name="Perlin M.H."/>
            <person name="Wosten H.A."/>
            <person name="de Vries R."/>
            <person name="Ruiz-Herrera J."/>
            <person name="Reynaga-Pena C.G."/>
            <person name="Snetselaar K."/>
            <person name="McCann M."/>
            <person name="Perez-Martin J."/>
            <person name="Feldbrugge M."/>
            <person name="Basse C.W."/>
            <person name="Steinberg G."/>
            <person name="Ibeas J.I."/>
            <person name="Holloman W."/>
            <person name="Guzman P."/>
            <person name="Farman M."/>
            <person name="Stajich J.E."/>
            <person name="Sentandreu R."/>
            <person name="Gonzalez-Prieto J.M."/>
            <person name="Kennell J.C."/>
            <person name="Molina L."/>
            <person name="Schirawski J."/>
            <person name="Mendoza-Mendoza A."/>
            <person name="Greilinger D."/>
            <person name="Munch K."/>
            <person name="Rossel N."/>
            <person name="Scherer M."/>
            <person name="Vranes M."/>
            <person name="Ladendorf O."/>
            <person name="Vincon V."/>
            <person name="Fuchs U."/>
            <person name="Sandrock B."/>
            <person name="Meng S."/>
            <person name="Ho E.C."/>
            <person name="Cahill M.J."/>
            <person name="Boyce K.J."/>
            <person name="Klose J."/>
            <person name="Klosterman S.J."/>
            <person name="Deelstra H.J."/>
            <person name="Ortiz-Castellanos L."/>
            <person name="Li W."/>
            <person name="Sanchez-Alonso P."/>
            <person name="Schreier P.H."/>
            <person name="Hauser-Hahn I."/>
            <person name="Vaupel M."/>
            <person name="Koopmann E."/>
            <person name="Friedrich G."/>
            <person name="Voss H."/>
            <person name="Schluter T."/>
            <person name="Margolis J."/>
            <person name="Platt D."/>
            <person name="Swimmer C."/>
            <person name="Gnirke A."/>
            <person name="Chen F."/>
            <person name="Vysotskaia V."/>
            <person name="Mannhaupt G."/>
            <person name="Guldener U."/>
            <person name="Munsterkotter M."/>
            <person name="Haase D."/>
            <person name="Oesterheld M."/>
            <person name="Mewes H.W."/>
            <person name="Mauceli E.W."/>
            <person name="DeCaprio D."/>
            <person name="Wade C.M."/>
            <person name="Butler J."/>
            <person name="Young S."/>
            <person name="Jaffe D.B."/>
            <person name="Calvo S."/>
            <person name="Nusbaum C."/>
            <person name="Galagan J."/>
            <person name="Birren B.W."/>
        </authorList>
    </citation>
    <scope>NUCLEOTIDE SEQUENCE [LARGE SCALE GENOMIC DNA]</scope>
    <source>
        <strain evidence="3">DSM 14603 / FGSC 9021 / UM521</strain>
    </source>
</reference>
<feature type="region of interest" description="Disordered" evidence="1">
    <location>
        <begin position="22"/>
        <end position="202"/>
    </location>
</feature>
<name>A0A0D1CXW5_MYCMD</name>
<feature type="compositionally biased region" description="Polar residues" evidence="1">
    <location>
        <begin position="409"/>
        <end position="428"/>
    </location>
</feature>
<feature type="compositionally biased region" description="Low complexity" evidence="1">
    <location>
        <begin position="463"/>
        <end position="475"/>
    </location>
</feature>